<evidence type="ECO:0000256" key="1">
    <source>
        <dbReference type="SAM" id="MobiDB-lite"/>
    </source>
</evidence>
<sequence length="427" mass="47469">MDPKHTEHLTVSYHGPTSQSTPDDESILEEAQVILMLAIGIEEWRNVVPLKENTLFGIGRNCFEYVPSPPALDTVYENAYPLREWGSDILDTEIFRLEELETFNSTEINIPFFDLETVRSTLLKLKADPDLLTPTASIQEVRKDGSDDPHEPSLQNTAKHRRLDAELGSLLNLIERPRFISIPSRPWEAQSLDFDLKFYNGASPNVVPPNTMEQVWETLEDPFSRCTWIVPIRGTPPWQDCTSAVVLQEDAHPSGQSGELKPDPEMSPTTSSKVVWTRAAVRAFWQFLLELRESGNLGPIALSFHAAATVRAGTKPTAPANNASTANTGSKSQKRGVAPTVLDMDHIKVYHDARCAVHLRNVFHAWAYHCPEKSTSGTGRENPTVSPDGGAPSVDVEQHAVVKSKVRPLRNVKLALLDERCQAILVC</sequence>
<accession>A0AAW0G048</accession>
<feature type="compositionally biased region" description="Low complexity" evidence="1">
    <location>
        <begin position="314"/>
        <end position="331"/>
    </location>
</feature>
<reference evidence="2 3" key="1">
    <citation type="submission" date="2022-09" db="EMBL/GenBank/DDBJ databases">
        <authorList>
            <person name="Palmer J.M."/>
        </authorList>
    </citation>
    <scope>NUCLEOTIDE SEQUENCE [LARGE SCALE GENOMIC DNA]</scope>
    <source>
        <strain evidence="2 3">DSM 7382</strain>
    </source>
</reference>
<dbReference type="EMBL" id="JASBNA010000014">
    <property type="protein sequence ID" value="KAK7687098.1"/>
    <property type="molecule type" value="Genomic_DNA"/>
</dbReference>
<comment type="caution">
    <text evidence="2">The sequence shown here is derived from an EMBL/GenBank/DDBJ whole genome shotgun (WGS) entry which is preliminary data.</text>
</comment>
<dbReference type="Proteomes" id="UP001385951">
    <property type="component" value="Unassembled WGS sequence"/>
</dbReference>
<feature type="region of interest" description="Disordered" evidence="1">
    <location>
        <begin position="1"/>
        <end position="24"/>
    </location>
</feature>
<proteinExistence type="predicted"/>
<evidence type="ECO:0000313" key="3">
    <source>
        <dbReference type="Proteomes" id="UP001385951"/>
    </source>
</evidence>
<organism evidence="2 3">
    <name type="scientific">Cerrena zonata</name>
    <dbReference type="NCBI Taxonomy" id="2478898"/>
    <lineage>
        <taxon>Eukaryota</taxon>
        <taxon>Fungi</taxon>
        <taxon>Dikarya</taxon>
        <taxon>Basidiomycota</taxon>
        <taxon>Agaricomycotina</taxon>
        <taxon>Agaricomycetes</taxon>
        <taxon>Polyporales</taxon>
        <taxon>Cerrenaceae</taxon>
        <taxon>Cerrena</taxon>
    </lineage>
</organism>
<dbReference type="AlphaFoldDB" id="A0AAW0G048"/>
<feature type="region of interest" description="Disordered" evidence="1">
    <location>
        <begin position="250"/>
        <end position="271"/>
    </location>
</feature>
<evidence type="ECO:0000313" key="2">
    <source>
        <dbReference type="EMBL" id="KAK7687098.1"/>
    </source>
</evidence>
<name>A0AAW0G048_9APHY</name>
<protein>
    <submittedName>
        <fullName evidence="2">Uncharacterized protein</fullName>
    </submittedName>
</protein>
<feature type="region of interest" description="Disordered" evidence="1">
    <location>
        <begin position="373"/>
        <end position="393"/>
    </location>
</feature>
<keyword evidence="3" id="KW-1185">Reference proteome</keyword>
<feature type="compositionally biased region" description="Polar residues" evidence="1">
    <location>
        <begin position="373"/>
        <end position="385"/>
    </location>
</feature>
<gene>
    <name evidence="2" type="ORF">QCA50_009599</name>
</gene>
<feature type="region of interest" description="Disordered" evidence="1">
    <location>
        <begin position="314"/>
        <end position="334"/>
    </location>
</feature>